<evidence type="ECO:0000313" key="10">
    <source>
        <dbReference type="EMBL" id="SFU66096.1"/>
    </source>
</evidence>
<dbReference type="AlphaFoldDB" id="A0A1I7I041"/>
<dbReference type="GO" id="GO:0016491">
    <property type="term" value="F:oxidoreductase activity"/>
    <property type="evidence" value="ECO:0007669"/>
    <property type="project" value="UniProtKB-UniRule"/>
</dbReference>
<dbReference type="InterPro" id="IPR026021">
    <property type="entry name" value="YdjA-like"/>
</dbReference>
<dbReference type="RefSeq" id="WP_054256352.1">
    <property type="nucleotide sequence ID" value="NZ_CYIG01000017.1"/>
</dbReference>
<dbReference type="EC" id="1.-.-.-" evidence="7"/>
<evidence type="ECO:0000256" key="7">
    <source>
        <dbReference type="PIRNR" id="PIRNR000232"/>
    </source>
</evidence>
<evidence type="ECO:0000259" key="9">
    <source>
        <dbReference type="Pfam" id="PF00881"/>
    </source>
</evidence>
<keyword evidence="2 7" id="KW-0285">Flavoprotein</keyword>
<reference evidence="10 11" key="1">
    <citation type="submission" date="2016-10" db="EMBL/GenBank/DDBJ databases">
        <authorList>
            <person name="de Groot N.N."/>
        </authorList>
    </citation>
    <scope>NUCLEOTIDE SEQUENCE [LARGE SCALE GENOMIC DNA]</scope>
    <source>
        <strain evidence="10 11">R-24608</strain>
    </source>
</reference>
<comment type="similarity">
    <text evidence="1 7">Belongs to the nitroreductase family.</text>
</comment>
<evidence type="ECO:0000256" key="3">
    <source>
        <dbReference type="ARBA" id="ARBA00022643"/>
    </source>
</evidence>
<dbReference type="STRING" id="343013.SAMN04489707_101351"/>
<evidence type="ECO:0000256" key="6">
    <source>
        <dbReference type="ARBA" id="ARBA00023027"/>
    </source>
</evidence>
<feature type="binding site" description="in other chain" evidence="8">
    <location>
        <begin position="17"/>
        <end position="19"/>
    </location>
    <ligand>
        <name>FMN</name>
        <dbReference type="ChEBI" id="CHEBI:58210"/>
        <note>ligand shared between dimeric partners</note>
    </ligand>
</feature>
<keyword evidence="5 7" id="KW-0560">Oxidoreductase</keyword>
<dbReference type="Pfam" id="PF00881">
    <property type="entry name" value="Nitroreductase"/>
    <property type="match status" value="1"/>
</dbReference>
<evidence type="ECO:0000256" key="4">
    <source>
        <dbReference type="ARBA" id="ARBA00022857"/>
    </source>
</evidence>
<gene>
    <name evidence="10" type="ORF">SAMN04489707_101351</name>
</gene>
<protein>
    <recommendedName>
        <fullName evidence="7">Putative NAD(P)H nitroreductase</fullName>
        <ecNumber evidence="7">1.-.-.-</ecNumber>
    </recommendedName>
</protein>
<dbReference type="InterPro" id="IPR029479">
    <property type="entry name" value="Nitroreductase"/>
</dbReference>
<evidence type="ECO:0000256" key="5">
    <source>
        <dbReference type="ARBA" id="ARBA00023002"/>
    </source>
</evidence>
<sequence>MSDSFSVNALAALLQARQTVLPKRLGAPGPDAAQLAAILGAAAHAPDHGGLLPWRFVRIPLAARPALAEAFAQALAERNPKAAPDQLVQAREKAFRAPELLVLVVDGACGDPAIGWDERLVSAGCAVQNVLLMATALGFGSALTSGQALQSVALRGLLGLPAPSRALCFISIGTVLARKPARTRPGPSAYVGTLVPGEGIVPGWENS</sequence>
<dbReference type="SUPFAM" id="SSF55469">
    <property type="entry name" value="FMN-dependent nitroreductase-like"/>
    <property type="match status" value="1"/>
</dbReference>
<dbReference type="InterPro" id="IPR052530">
    <property type="entry name" value="NAD(P)H_nitroreductase"/>
</dbReference>
<dbReference type="InterPro" id="IPR000415">
    <property type="entry name" value="Nitroreductase-like"/>
</dbReference>
<feature type="binding site" description="in other chain" evidence="8">
    <location>
        <begin position="143"/>
        <end position="145"/>
    </location>
    <ligand>
        <name>FMN</name>
        <dbReference type="ChEBI" id="CHEBI:58210"/>
        <note>ligand shared between dimeric partners</note>
    </ligand>
</feature>
<dbReference type="PANTHER" id="PTHR43821">
    <property type="entry name" value="NAD(P)H NITROREDUCTASE YDJA-RELATED"/>
    <property type="match status" value="1"/>
</dbReference>
<dbReference type="EMBL" id="FPBX01000013">
    <property type="protein sequence ID" value="SFU66096.1"/>
    <property type="molecule type" value="Genomic_DNA"/>
</dbReference>
<dbReference type="OrthoDB" id="9804207at2"/>
<evidence type="ECO:0000256" key="2">
    <source>
        <dbReference type="ARBA" id="ARBA00022630"/>
    </source>
</evidence>
<comment type="cofactor">
    <cofactor evidence="8">
        <name>FMN</name>
        <dbReference type="ChEBI" id="CHEBI:58210"/>
    </cofactor>
    <text evidence="8">Binds 1 FMN per subunit.</text>
</comment>
<keyword evidence="3 7" id="KW-0288">FMN</keyword>
<name>A0A1I7I041_9BURK</name>
<evidence type="ECO:0000256" key="1">
    <source>
        <dbReference type="ARBA" id="ARBA00007118"/>
    </source>
</evidence>
<keyword evidence="11" id="KW-1185">Reference proteome</keyword>
<dbReference type="PIRSF" id="PIRSF000232">
    <property type="entry name" value="YdjA"/>
    <property type="match status" value="1"/>
</dbReference>
<evidence type="ECO:0000313" key="11">
    <source>
        <dbReference type="Proteomes" id="UP000183656"/>
    </source>
</evidence>
<feature type="binding site" evidence="8">
    <location>
        <position position="48"/>
    </location>
    <ligand>
        <name>FMN</name>
        <dbReference type="ChEBI" id="CHEBI:58210"/>
        <note>ligand shared between dimeric partners</note>
    </ligand>
</feature>
<organism evidence="10 11">
    <name type="scientific">Paenacidovorax caeni</name>
    <dbReference type="NCBI Taxonomy" id="343013"/>
    <lineage>
        <taxon>Bacteria</taxon>
        <taxon>Pseudomonadati</taxon>
        <taxon>Pseudomonadota</taxon>
        <taxon>Betaproteobacteria</taxon>
        <taxon>Burkholderiales</taxon>
        <taxon>Comamonadaceae</taxon>
        <taxon>Paenacidovorax</taxon>
    </lineage>
</organism>
<dbReference type="PANTHER" id="PTHR43821:SF1">
    <property type="entry name" value="NAD(P)H NITROREDUCTASE YDJA-RELATED"/>
    <property type="match status" value="1"/>
</dbReference>
<accession>A0A1I7I041</accession>
<dbReference type="Gene3D" id="3.40.109.10">
    <property type="entry name" value="NADH Oxidase"/>
    <property type="match status" value="1"/>
</dbReference>
<feature type="domain" description="Nitroreductase" evidence="9">
    <location>
        <begin position="28"/>
        <end position="173"/>
    </location>
</feature>
<dbReference type="Proteomes" id="UP000183656">
    <property type="component" value="Unassembled WGS sequence"/>
</dbReference>
<keyword evidence="6 7" id="KW-0520">NAD</keyword>
<proteinExistence type="inferred from homology"/>
<keyword evidence="4 7" id="KW-0521">NADP</keyword>
<evidence type="ECO:0000256" key="8">
    <source>
        <dbReference type="PIRSR" id="PIRSR000232-1"/>
    </source>
</evidence>